<dbReference type="PROSITE" id="PS51257">
    <property type="entry name" value="PROKAR_LIPOPROTEIN"/>
    <property type="match status" value="1"/>
</dbReference>
<protein>
    <submittedName>
        <fullName evidence="3">Secretory phospholipase A2 receptor</fullName>
    </submittedName>
</protein>
<dbReference type="InterPro" id="IPR016186">
    <property type="entry name" value="C-type_lectin-like/link_sf"/>
</dbReference>
<accession>A0A226D5B6</accession>
<dbReference type="InterPro" id="IPR001304">
    <property type="entry name" value="C-type_lectin-like"/>
</dbReference>
<comment type="caution">
    <text evidence="3">The sequence shown here is derived from an EMBL/GenBank/DDBJ whole genome shotgun (WGS) entry which is preliminary data.</text>
</comment>
<reference evidence="3 4" key="1">
    <citation type="submission" date="2015-12" db="EMBL/GenBank/DDBJ databases">
        <title>The genome of Folsomia candida.</title>
        <authorList>
            <person name="Faddeeva A."/>
            <person name="Derks M.F."/>
            <person name="Anvar Y."/>
            <person name="Smit S."/>
            <person name="Van Straalen N."/>
            <person name="Roelofs D."/>
        </authorList>
    </citation>
    <scope>NUCLEOTIDE SEQUENCE [LARGE SCALE GENOMIC DNA]</scope>
    <source>
        <strain evidence="3 4">VU population</strain>
        <tissue evidence="3">Whole body</tissue>
    </source>
</reference>
<evidence type="ECO:0000259" key="2">
    <source>
        <dbReference type="PROSITE" id="PS50041"/>
    </source>
</evidence>
<dbReference type="PROSITE" id="PS50041">
    <property type="entry name" value="C_TYPE_LECTIN_2"/>
    <property type="match status" value="1"/>
</dbReference>
<dbReference type="EMBL" id="LNIX01000036">
    <property type="protein sequence ID" value="OXA39937.1"/>
    <property type="molecule type" value="Genomic_DNA"/>
</dbReference>
<dbReference type="AlphaFoldDB" id="A0A226D5B6"/>
<proteinExistence type="predicted"/>
<dbReference type="SUPFAM" id="SSF56436">
    <property type="entry name" value="C-type lectin-like"/>
    <property type="match status" value="2"/>
</dbReference>
<sequence>MKYATIFLTVFLLGVSCCVGEEGLFESLGQIGNKTFFKSATTESIWGASSGCRAEGMEMASIETAEENNFLLSHSSIGLFVSYWTSAIVINTGEDMKWHYSGTPVDLSFMEIPGSYITAGVIFNRLNRNWRLITIHSGIGETRHPYLCEAVVGRESGAGERKLKETSPSRPAGPIIMESENSGVLDVQLLGQVGNKEYHVDLTSQLTWNESRHTCEGLGMQLAEIVTVDESNFLKTHVLLEQWHRFWVAARVFTYPTDLTWGNGQPIDYTLGQMDPTDLYFRNALTFVGVEGDGYFEPESTRRPFLCQKIVGRDQ</sequence>
<dbReference type="SMART" id="SM00034">
    <property type="entry name" value="CLECT"/>
    <property type="match status" value="2"/>
</dbReference>
<dbReference type="CDD" id="cd00037">
    <property type="entry name" value="CLECT"/>
    <property type="match status" value="2"/>
</dbReference>
<feature type="chain" id="PRO_5012058962" evidence="1">
    <location>
        <begin position="21"/>
        <end position="315"/>
    </location>
</feature>
<dbReference type="PANTHER" id="PTHR22802">
    <property type="entry name" value="C-TYPE LECTIN SUPERFAMILY MEMBER"/>
    <property type="match status" value="1"/>
</dbReference>
<name>A0A226D5B6_FOLCA</name>
<evidence type="ECO:0000313" key="3">
    <source>
        <dbReference type="EMBL" id="OXA39937.1"/>
    </source>
</evidence>
<gene>
    <name evidence="3" type="ORF">Fcan01_25376</name>
</gene>
<dbReference type="InterPro" id="IPR016187">
    <property type="entry name" value="CTDL_fold"/>
</dbReference>
<dbReference type="InterPro" id="IPR051004">
    <property type="entry name" value="DC-SIGN_domain-containing"/>
</dbReference>
<organism evidence="3 4">
    <name type="scientific">Folsomia candida</name>
    <name type="common">Springtail</name>
    <dbReference type="NCBI Taxonomy" id="158441"/>
    <lineage>
        <taxon>Eukaryota</taxon>
        <taxon>Metazoa</taxon>
        <taxon>Ecdysozoa</taxon>
        <taxon>Arthropoda</taxon>
        <taxon>Hexapoda</taxon>
        <taxon>Collembola</taxon>
        <taxon>Entomobryomorpha</taxon>
        <taxon>Isotomoidea</taxon>
        <taxon>Isotomidae</taxon>
        <taxon>Proisotominae</taxon>
        <taxon>Folsomia</taxon>
    </lineage>
</organism>
<dbReference type="Proteomes" id="UP000198287">
    <property type="component" value="Unassembled WGS sequence"/>
</dbReference>
<keyword evidence="1" id="KW-0732">Signal</keyword>
<dbReference type="Gene3D" id="3.10.100.10">
    <property type="entry name" value="Mannose-Binding Protein A, subunit A"/>
    <property type="match status" value="2"/>
</dbReference>
<feature type="domain" description="C-type lectin" evidence="2">
    <location>
        <begin position="193"/>
        <end position="308"/>
    </location>
</feature>
<evidence type="ECO:0000313" key="4">
    <source>
        <dbReference type="Proteomes" id="UP000198287"/>
    </source>
</evidence>
<keyword evidence="4" id="KW-1185">Reference proteome</keyword>
<keyword evidence="3" id="KW-0675">Receptor</keyword>
<feature type="signal peptide" evidence="1">
    <location>
        <begin position="1"/>
        <end position="20"/>
    </location>
</feature>
<evidence type="ECO:0000256" key="1">
    <source>
        <dbReference type="SAM" id="SignalP"/>
    </source>
</evidence>
<dbReference type="PANTHER" id="PTHR22802:SF458">
    <property type="entry name" value="C-TYPE LECTIN DOMAIN-CONTAINING PROTEIN"/>
    <property type="match status" value="1"/>
</dbReference>